<dbReference type="PANTHER" id="PTHR31113">
    <property type="entry name" value="UPF0496 PROTEIN 3-RELATED"/>
    <property type="match status" value="1"/>
</dbReference>
<evidence type="ECO:0000256" key="2">
    <source>
        <dbReference type="ARBA" id="ARBA00009074"/>
    </source>
</evidence>
<evidence type="ECO:0000256" key="3">
    <source>
        <dbReference type="ARBA" id="ARBA00022692"/>
    </source>
</evidence>
<dbReference type="GO" id="GO:0016020">
    <property type="term" value="C:membrane"/>
    <property type="evidence" value="ECO:0007669"/>
    <property type="project" value="UniProtKB-SubCell"/>
</dbReference>
<dbReference type="AlphaFoldDB" id="A0A7J0EIQ3"/>
<reference evidence="7 8" key="1">
    <citation type="submission" date="2019-07" db="EMBL/GenBank/DDBJ databases">
        <title>De Novo Assembly of kiwifruit Actinidia rufa.</title>
        <authorList>
            <person name="Sugita-Konishi S."/>
            <person name="Sato K."/>
            <person name="Mori E."/>
            <person name="Abe Y."/>
            <person name="Kisaki G."/>
            <person name="Hamano K."/>
            <person name="Suezawa K."/>
            <person name="Otani M."/>
            <person name="Fukuda T."/>
            <person name="Manabe T."/>
            <person name="Gomi K."/>
            <person name="Tabuchi M."/>
            <person name="Akimitsu K."/>
            <person name="Kataoka I."/>
        </authorList>
    </citation>
    <scope>NUCLEOTIDE SEQUENCE [LARGE SCALE GENOMIC DNA]</scope>
    <source>
        <strain evidence="8">cv. Fuchu</strain>
    </source>
</reference>
<evidence type="ECO:0000313" key="7">
    <source>
        <dbReference type="EMBL" id="GFY86270.1"/>
    </source>
</evidence>
<dbReference type="Pfam" id="PF05055">
    <property type="entry name" value="DUF677"/>
    <property type="match status" value="1"/>
</dbReference>
<evidence type="ECO:0000256" key="4">
    <source>
        <dbReference type="ARBA" id="ARBA00022989"/>
    </source>
</evidence>
<comment type="similarity">
    <text evidence="2">Belongs to the UPF0496 family.</text>
</comment>
<evidence type="ECO:0000256" key="5">
    <source>
        <dbReference type="ARBA" id="ARBA00023136"/>
    </source>
</evidence>
<keyword evidence="5 6" id="KW-0472">Membrane</keyword>
<evidence type="ECO:0000256" key="1">
    <source>
        <dbReference type="ARBA" id="ARBA00004370"/>
    </source>
</evidence>
<feature type="transmembrane region" description="Helical" evidence="6">
    <location>
        <begin position="190"/>
        <end position="212"/>
    </location>
</feature>
<evidence type="ECO:0000313" key="8">
    <source>
        <dbReference type="Proteomes" id="UP000585474"/>
    </source>
</evidence>
<name>A0A7J0EIQ3_9ERIC</name>
<keyword evidence="8" id="KW-1185">Reference proteome</keyword>
<gene>
    <name evidence="7" type="ORF">Acr_04g0010080</name>
</gene>
<dbReference type="PANTHER" id="PTHR31113:SF20">
    <property type="entry name" value="UPF0496 PROTEIN 2-RELATED"/>
    <property type="match status" value="1"/>
</dbReference>
<dbReference type="EMBL" id="BJWL01000004">
    <property type="protein sequence ID" value="GFY86270.1"/>
    <property type="molecule type" value="Genomic_DNA"/>
</dbReference>
<organism evidence="7 8">
    <name type="scientific">Actinidia rufa</name>
    <dbReference type="NCBI Taxonomy" id="165716"/>
    <lineage>
        <taxon>Eukaryota</taxon>
        <taxon>Viridiplantae</taxon>
        <taxon>Streptophyta</taxon>
        <taxon>Embryophyta</taxon>
        <taxon>Tracheophyta</taxon>
        <taxon>Spermatophyta</taxon>
        <taxon>Magnoliopsida</taxon>
        <taxon>eudicotyledons</taxon>
        <taxon>Gunneridae</taxon>
        <taxon>Pentapetalae</taxon>
        <taxon>asterids</taxon>
        <taxon>Ericales</taxon>
        <taxon>Actinidiaceae</taxon>
        <taxon>Actinidia</taxon>
    </lineage>
</organism>
<proteinExistence type="inferred from homology"/>
<keyword evidence="3 6" id="KW-0812">Transmembrane</keyword>
<keyword evidence="4 6" id="KW-1133">Transmembrane helix</keyword>
<dbReference type="InterPro" id="IPR007749">
    <property type="entry name" value="DUF677"/>
</dbReference>
<sequence>MLADRCEKTRVDCLANKLSVNEEYSEALRTKSYTEMLDKVENQLGKTSIDHHKLASSSNSLPFRVHLSDYLHEPRQETLTDTMEGVNLHHLLIDYFKMSFEACNTCELLLGSVHQARVNYRIINRVISLSTNPQSHPLFEELASFATLNNPLLIISPTQFHDIHDSHGFLLHRLTMKFKRVRRKAKMMRFCKKILGFSLVVSYSVIIIALLVLAVHSVVGIFAIPWAACLLGLTKKRIKVTTRGLKASVLERLGSQLEVAAKGLFLLINEFDTMSRLVRRLQDEIEDSKAIADMCVRKGRSEVFTEVVREFQTHQACFLEHLEELEEHIYFVFPNYKQIENACYARNYGAPAGS</sequence>
<evidence type="ECO:0000256" key="6">
    <source>
        <dbReference type="SAM" id="Phobius"/>
    </source>
</evidence>
<feature type="transmembrane region" description="Helical" evidence="6">
    <location>
        <begin position="218"/>
        <end position="234"/>
    </location>
</feature>
<accession>A0A7J0EIQ3</accession>
<protein>
    <submittedName>
        <fullName evidence="7">Transmembrane protein</fullName>
    </submittedName>
</protein>
<comment type="caution">
    <text evidence="7">The sequence shown here is derived from an EMBL/GenBank/DDBJ whole genome shotgun (WGS) entry which is preliminary data.</text>
</comment>
<dbReference type="OrthoDB" id="776561at2759"/>
<comment type="subcellular location">
    <subcellularLocation>
        <location evidence="1">Membrane</location>
    </subcellularLocation>
</comment>
<dbReference type="Proteomes" id="UP000585474">
    <property type="component" value="Unassembled WGS sequence"/>
</dbReference>